<evidence type="ECO:0000256" key="2">
    <source>
        <dbReference type="SAM" id="MobiDB-lite"/>
    </source>
</evidence>
<sequence>MARHRDQGSGGRFAASIAVQEEERIRPYGKWPDSLFVNVDSVPYLPYCDLSQCWGPPAVGTFPVASHHVSPTFTRVSSVRGWITLARSVVLSLSPHRVLSSSLGRSLPSRIKMASAPATSLLLPQAASFLRQLPEPKTIPPRPLLRWNPLFVSKCLLTKSFPLPPFVRVRRPVSCSFGAIEEGEEETEEVKQNPVGGGGGLLSLIIETLGVRKHSVLAAASLGLFLTAASRCAAVLASSSPFPCHSSSSLLASTRLGDSSVLSLVMMGSAAVTLLTGFLLDPFNDWKEPKLQVSMPCLPRDLDWIGEITETSSLEGLDSGLTDCFTSQTYFRNQLDASGVSHPKEIAASMPACLVPHECDTKLLDSNLDAQVIQFESKNDETSVIENREKLRRMRISKANKGNVPWNKGRKHSAETLRRIRERTKLAMQDPKVKMKLMNLGHAQSEETRIKISAGVREGWRKRHEKLMVQEGCLFEWQNCIAESARSDCAGKDELQWDSYKILDEQLKRQWFESMEKRKTMLRTKGSTHAPKSPEQRRKISEAIAAKWTDAEYRTRVCSAMAKHHGTAIGAERIRRKPSGETSARTTMRKKTMKPSIINYEDRRIKKVISKARKNSTPLYKDPMVSFKFEIIKKIREERAAREAKEQEAIERAKLLIAEAEKAAKALEMFALNNPLAQASLLETRRLIAEATRSIENIATGMLTTQDYSDTSLDFSGPLNHFHSSSGAPSIEKFKERLVNGFHTPASSRINHTDIDSDRLPLQTAVNRWEPSAVTQSTEKSAGLCLPVDTESVGKGSEKISNQTSQSIVGKVVKCENNSEKEDIRTTRRHIREQIEDSENIVMTGIDYHNEKDEPAEKIVSQLYHGWHYQIYLPNNCAPIHRDSAPQKRLTVSSCCADLLPEA</sequence>
<dbReference type="PANTHER" id="PTHR34199:SF2">
    <property type="entry name" value="NUMOD3 MOTIF FAMILY PROTEIN, EXPRESSED"/>
    <property type="match status" value="1"/>
</dbReference>
<proteinExistence type="predicted"/>
<comment type="caution">
    <text evidence="4">The sequence shown here is derived from an EMBL/GenBank/DDBJ whole genome shotgun (WGS) entry which is preliminary data.</text>
</comment>
<dbReference type="EMBL" id="JAQQAF010000003">
    <property type="protein sequence ID" value="KAJ8497735.1"/>
    <property type="molecule type" value="Genomic_DNA"/>
</dbReference>
<gene>
    <name evidence="4" type="ORF">OPV22_008287</name>
</gene>
<evidence type="ECO:0000259" key="3">
    <source>
        <dbReference type="Pfam" id="PF07460"/>
    </source>
</evidence>
<protein>
    <recommendedName>
        <fullName evidence="3">Nuclease associated modular domain-containing protein</fullName>
    </recommendedName>
</protein>
<keyword evidence="1" id="KW-0175">Coiled coil</keyword>
<feature type="coiled-coil region" evidence="1">
    <location>
        <begin position="632"/>
        <end position="670"/>
    </location>
</feature>
<feature type="region of interest" description="Disordered" evidence="2">
    <location>
        <begin position="569"/>
        <end position="592"/>
    </location>
</feature>
<feature type="domain" description="Nuclease associated modular" evidence="3">
    <location>
        <begin position="394"/>
        <end position="421"/>
    </location>
</feature>
<organism evidence="4 5">
    <name type="scientific">Ensete ventricosum</name>
    <name type="common">Abyssinian banana</name>
    <name type="synonym">Musa ensete</name>
    <dbReference type="NCBI Taxonomy" id="4639"/>
    <lineage>
        <taxon>Eukaryota</taxon>
        <taxon>Viridiplantae</taxon>
        <taxon>Streptophyta</taxon>
        <taxon>Embryophyta</taxon>
        <taxon>Tracheophyta</taxon>
        <taxon>Spermatophyta</taxon>
        <taxon>Magnoliopsida</taxon>
        <taxon>Liliopsida</taxon>
        <taxon>Zingiberales</taxon>
        <taxon>Musaceae</taxon>
        <taxon>Ensete</taxon>
    </lineage>
</organism>
<dbReference type="Proteomes" id="UP001222027">
    <property type="component" value="Unassembled WGS sequence"/>
</dbReference>
<evidence type="ECO:0000313" key="5">
    <source>
        <dbReference type="Proteomes" id="UP001222027"/>
    </source>
</evidence>
<dbReference type="InterPro" id="IPR003611">
    <property type="entry name" value="NUMOD3"/>
</dbReference>
<evidence type="ECO:0000313" key="4">
    <source>
        <dbReference type="EMBL" id="KAJ8497735.1"/>
    </source>
</evidence>
<dbReference type="PANTHER" id="PTHR34199">
    <property type="entry name" value="NUMOD3 MOTIF FAMILY PROTEIN, EXPRESSED"/>
    <property type="match status" value="1"/>
</dbReference>
<dbReference type="GO" id="GO:0003677">
    <property type="term" value="F:DNA binding"/>
    <property type="evidence" value="ECO:0007669"/>
    <property type="project" value="InterPro"/>
</dbReference>
<reference evidence="4 5" key="1">
    <citation type="submission" date="2022-12" db="EMBL/GenBank/DDBJ databases">
        <title>Chromosome-scale assembly of the Ensete ventricosum genome.</title>
        <authorList>
            <person name="Dussert Y."/>
            <person name="Stocks J."/>
            <person name="Wendawek A."/>
            <person name="Woldeyes F."/>
            <person name="Nichols R.A."/>
            <person name="Borrell J.S."/>
        </authorList>
    </citation>
    <scope>NUCLEOTIDE SEQUENCE [LARGE SCALE GENOMIC DNA]</scope>
    <source>
        <strain evidence="5">cv. Maze</strain>
        <tissue evidence="4">Seeds</tissue>
    </source>
</reference>
<accession>A0AAV8PW37</accession>
<dbReference type="AlphaFoldDB" id="A0AAV8PW37"/>
<name>A0AAV8PW37_ENSVE</name>
<evidence type="ECO:0000256" key="1">
    <source>
        <dbReference type="SAM" id="Coils"/>
    </source>
</evidence>
<dbReference type="Pfam" id="PF07460">
    <property type="entry name" value="NUMOD3"/>
    <property type="match status" value="1"/>
</dbReference>
<keyword evidence="5" id="KW-1185">Reference proteome</keyword>